<accession>A0AAU7D012</accession>
<dbReference type="InterPro" id="IPR012336">
    <property type="entry name" value="Thioredoxin-like_fold"/>
</dbReference>
<gene>
    <name evidence="3" type="ORF">P4G45_03425</name>
</gene>
<dbReference type="SUPFAM" id="SSF52833">
    <property type="entry name" value="Thioredoxin-like"/>
    <property type="match status" value="1"/>
</dbReference>
<proteinExistence type="predicted"/>
<dbReference type="EMBL" id="CP121194">
    <property type="protein sequence ID" value="XBH10791.1"/>
    <property type="molecule type" value="Genomic_DNA"/>
</dbReference>
<dbReference type="Gene3D" id="3.40.30.10">
    <property type="entry name" value="Glutaredoxin"/>
    <property type="match status" value="1"/>
</dbReference>
<protein>
    <submittedName>
        <fullName evidence="3">Thioredoxin domain-containing protein</fullName>
    </submittedName>
</protein>
<feature type="chain" id="PRO_5043627265" evidence="1">
    <location>
        <begin position="26"/>
        <end position="230"/>
    </location>
</feature>
<name>A0AAU7D012_9BACT</name>
<dbReference type="KEGG" id="epl:P4G45_03425"/>
<feature type="domain" description="Thioredoxin-like fold" evidence="2">
    <location>
        <begin position="48"/>
        <end position="182"/>
    </location>
</feature>
<dbReference type="InterPro" id="IPR036249">
    <property type="entry name" value="Thioredoxin-like_sf"/>
</dbReference>
<reference evidence="3" key="1">
    <citation type="submission" date="2023-03" db="EMBL/GenBank/DDBJ databases">
        <title>Edaphobacter sp.</title>
        <authorList>
            <person name="Huber K.J."/>
            <person name="Papendorf J."/>
            <person name="Pilke C."/>
            <person name="Bunk B."/>
            <person name="Sproeer C."/>
            <person name="Pester M."/>
        </authorList>
    </citation>
    <scope>NUCLEOTIDE SEQUENCE</scope>
    <source>
        <strain evidence="3">DSM 109919</strain>
    </source>
</reference>
<keyword evidence="1" id="KW-0732">Signal</keyword>
<evidence type="ECO:0000259" key="2">
    <source>
        <dbReference type="Pfam" id="PF13462"/>
    </source>
</evidence>
<evidence type="ECO:0000256" key="1">
    <source>
        <dbReference type="SAM" id="SignalP"/>
    </source>
</evidence>
<sequence length="230" mass="24985">MLIRNTILAAAAAVMLAFMPHTMQAQFAGTGPRDNFRDTTVLRPPTGSKVAIIVFEDLGCPACAHAHPIERQVAEQYHVPLVRYDFPLAQHIWTFDGAVDARYLQDKVSPKLADEYRSAVFAAQMSISSKDDLRQFTDHWMQQHGQKMPPVIDPGGLLAREVQADYDLGKRLNVEYTPTLVVVTRNNYQVVGGTAEGPNDPTKLAGVVEGAIAQTKGAAAGHGDHAAAGR</sequence>
<dbReference type="AlphaFoldDB" id="A0AAU7D012"/>
<evidence type="ECO:0000313" key="3">
    <source>
        <dbReference type="EMBL" id="XBH10791.1"/>
    </source>
</evidence>
<dbReference type="Pfam" id="PF13462">
    <property type="entry name" value="Thioredoxin_4"/>
    <property type="match status" value="1"/>
</dbReference>
<dbReference type="RefSeq" id="WP_348268282.1">
    <property type="nucleotide sequence ID" value="NZ_CP121194.1"/>
</dbReference>
<feature type="signal peptide" evidence="1">
    <location>
        <begin position="1"/>
        <end position="25"/>
    </location>
</feature>
<organism evidence="3">
    <name type="scientific">Edaphobacter paludis</name>
    <dbReference type="NCBI Taxonomy" id="3035702"/>
    <lineage>
        <taxon>Bacteria</taxon>
        <taxon>Pseudomonadati</taxon>
        <taxon>Acidobacteriota</taxon>
        <taxon>Terriglobia</taxon>
        <taxon>Terriglobales</taxon>
        <taxon>Acidobacteriaceae</taxon>
        <taxon>Edaphobacter</taxon>
    </lineage>
</organism>